<sequence length="135" mass="15334">MLEIDCVRFRSSVGRYISILRHWNEIVSPHGCAVELLPALNYVGSAVTNDPFAGYWVVFYTDFIAKIAVRVLWDVYHTYGLWYICPTALGYARQLDLSFVLGSRANQETFRRLLDVIDHLSLRDLASQVGACQAC</sequence>
<reference evidence="1 2" key="1">
    <citation type="journal article" date="2018" name="Mol. Biol. Evol.">
        <title>Analysis of the draft genome of the red seaweed Gracilariopsis chorda provides insights into genome size evolution in Rhodophyta.</title>
        <authorList>
            <person name="Lee J."/>
            <person name="Yang E.C."/>
            <person name="Graf L."/>
            <person name="Yang J.H."/>
            <person name="Qiu H."/>
            <person name="Zel Zion U."/>
            <person name="Chan C.X."/>
            <person name="Stephens T.G."/>
            <person name="Weber A.P.M."/>
            <person name="Boo G.H."/>
            <person name="Boo S.M."/>
            <person name="Kim K.M."/>
            <person name="Shin Y."/>
            <person name="Jung M."/>
            <person name="Lee S.J."/>
            <person name="Yim H.S."/>
            <person name="Lee J.H."/>
            <person name="Bhattacharya D."/>
            <person name="Yoon H.S."/>
        </authorList>
    </citation>
    <scope>NUCLEOTIDE SEQUENCE [LARGE SCALE GENOMIC DNA]</scope>
    <source>
        <strain evidence="1 2">SKKU-2015</strain>
        <tissue evidence="1">Whole body</tissue>
    </source>
</reference>
<dbReference type="EMBL" id="NBIV01000338">
    <property type="protein sequence ID" value="PXF40232.1"/>
    <property type="molecule type" value="Genomic_DNA"/>
</dbReference>
<name>A0A2V3IDV2_9FLOR</name>
<evidence type="ECO:0000313" key="2">
    <source>
        <dbReference type="Proteomes" id="UP000247409"/>
    </source>
</evidence>
<accession>A0A2V3IDV2</accession>
<protein>
    <submittedName>
        <fullName evidence="1">Uncharacterized protein</fullName>
    </submittedName>
</protein>
<dbReference type="Proteomes" id="UP000247409">
    <property type="component" value="Unassembled WGS sequence"/>
</dbReference>
<evidence type="ECO:0000313" key="1">
    <source>
        <dbReference type="EMBL" id="PXF40232.1"/>
    </source>
</evidence>
<dbReference type="AlphaFoldDB" id="A0A2V3IDV2"/>
<proteinExistence type="predicted"/>
<organism evidence="1 2">
    <name type="scientific">Gracilariopsis chorda</name>
    <dbReference type="NCBI Taxonomy" id="448386"/>
    <lineage>
        <taxon>Eukaryota</taxon>
        <taxon>Rhodophyta</taxon>
        <taxon>Florideophyceae</taxon>
        <taxon>Rhodymeniophycidae</taxon>
        <taxon>Gracilariales</taxon>
        <taxon>Gracilariaceae</taxon>
        <taxon>Gracilariopsis</taxon>
    </lineage>
</organism>
<keyword evidence="2" id="KW-1185">Reference proteome</keyword>
<gene>
    <name evidence="1" type="ORF">BWQ96_10055</name>
</gene>
<comment type="caution">
    <text evidence="1">The sequence shown here is derived from an EMBL/GenBank/DDBJ whole genome shotgun (WGS) entry which is preliminary data.</text>
</comment>